<evidence type="ECO:0000313" key="2">
    <source>
        <dbReference type="Proteomes" id="UP001634394"/>
    </source>
</evidence>
<dbReference type="Gene3D" id="3.50.7.10">
    <property type="entry name" value="GroEL"/>
    <property type="match status" value="1"/>
</dbReference>
<dbReference type="InterPro" id="IPR027410">
    <property type="entry name" value="TCP-1-like_intermed_sf"/>
</dbReference>
<dbReference type="Proteomes" id="UP001634394">
    <property type="component" value="Unassembled WGS sequence"/>
</dbReference>
<dbReference type="Gene3D" id="1.10.560.10">
    <property type="entry name" value="GroEL-like equatorial domain"/>
    <property type="match status" value="1"/>
</dbReference>
<gene>
    <name evidence="1" type="ORF">ACJMK2_010550</name>
</gene>
<keyword evidence="2" id="KW-1185">Reference proteome</keyword>
<accession>A0ABD3VH01</accession>
<dbReference type="InterPro" id="IPR002423">
    <property type="entry name" value="Cpn60/GroEL/TCP-1"/>
</dbReference>
<dbReference type="InterPro" id="IPR027413">
    <property type="entry name" value="GROEL-like_equatorial_sf"/>
</dbReference>
<dbReference type="AlphaFoldDB" id="A0ABD3VH01"/>
<dbReference type="Pfam" id="PF00118">
    <property type="entry name" value="Cpn60_TCP1"/>
    <property type="match status" value="2"/>
</dbReference>
<dbReference type="EMBL" id="JBJQND010000012">
    <property type="protein sequence ID" value="KAL3860426.1"/>
    <property type="molecule type" value="Genomic_DNA"/>
</dbReference>
<dbReference type="InterPro" id="IPR042619">
    <property type="entry name" value="BBS10"/>
</dbReference>
<name>A0ABD3VH01_SINWO</name>
<reference evidence="1 2" key="1">
    <citation type="submission" date="2024-11" db="EMBL/GenBank/DDBJ databases">
        <title>Chromosome-level genome assembly of the freshwater bivalve Anodonta woodiana.</title>
        <authorList>
            <person name="Chen X."/>
        </authorList>
    </citation>
    <scope>NUCLEOTIDE SEQUENCE [LARGE SCALE GENOMIC DNA]</scope>
    <source>
        <strain evidence="1">MN2024</strain>
        <tissue evidence="1">Gills</tissue>
    </source>
</reference>
<dbReference type="SUPFAM" id="SSF52029">
    <property type="entry name" value="GroEL apical domain-like"/>
    <property type="match status" value="1"/>
</dbReference>
<dbReference type="SUPFAM" id="SSF48592">
    <property type="entry name" value="GroEL equatorial domain-like"/>
    <property type="match status" value="1"/>
</dbReference>
<organism evidence="1 2">
    <name type="scientific">Sinanodonta woodiana</name>
    <name type="common">Chinese pond mussel</name>
    <name type="synonym">Anodonta woodiana</name>
    <dbReference type="NCBI Taxonomy" id="1069815"/>
    <lineage>
        <taxon>Eukaryota</taxon>
        <taxon>Metazoa</taxon>
        <taxon>Spiralia</taxon>
        <taxon>Lophotrochozoa</taxon>
        <taxon>Mollusca</taxon>
        <taxon>Bivalvia</taxon>
        <taxon>Autobranchia</taxon>
        <taxon>Heteroconchia</taxon>
        <taxon>Palaeoheterodonta</taxon>
        <taxon>Unionida</taxon>
        <taxon>Unionoidea</taxon>
        <taxon>Unionidae</taxon>
        <taxon>Unioninae</taxon>
        <taxon>Sinanodonta</taxon>
    </lineage>
</organism>
<evidence type="ECO:0000313" key="1">
    <source>
        <dbReference type="EMBL" id="KAL3860426.1"/>
    </source>
</evidence>
<dbReference type="PANTHER" id="PTHR14667">
    <property type="entry name" value="BARDET-BIEDL SYNDROME 10 PROTEIN"/>
    <property type="match status" value="1"/>
</dbReference>
<sequence>MEATSKIDLGLLVQITSSLQRTVARFYGPQCSQTLMTSETGRVLVTSDGRTMLDSLHVSHPIAKMIVQANNNCHQYTADGSKTFLLYLAKMCQTLDTYAHQGKLNVQSSFGDKSRCASSQVLHSLLEVRKKVLPSVVGQIISQSLIWMGSVKNKKQMLRDVAVTTLSTHFSQNMSRFFADKLLHLLPDTLSEEALPNCIQDMVQKYSKVHIKVPNQPYSNTMVYRVFLLRRDFVVQCHESSDGWIKILILCNTVDGTTKESETSEIVQLHLENQITDSIRHRRKNVEYFVRKCANCNIKVLICSEKIPDFALSVFRDYKISVIHCVLKEDIEFLEHISNKFAIHYFTEDIHTQNILTSRKCETVLIGGQKFIHVALETETPINHIIVCAPTEGLCDQTTLYLYQALKSIEKCFDTWEIIYSYQLPFEQSLMNMGEIDLYFENDDESNKSPDKKLVTKCPSLVIPGGGVFEMLIGIHFQNQAKTTEGTSESILSKIISESAFNIVRVLHQNTHAVLFSEKREYLEKSTEIINRIHNGKLLGLNRRGELCDPLAKGIFEPLVSKVHVLSCVIDTLYQLLRIDRIVSIRRASDLALCNDSGDNSDDESVEF</sequence>
<comment type="caution">
    <text evidence="1">The sequence shown here is derived from an EMBL/GenBank/DDBJ whole genome shotgun (WGS) entry which is preliminary data.</text>
</comment>
<protein>
    <recommendedName>
        <fullName evidence="3">Bardet-Biedl syndrome 10 protein</fullName>
    </recommendedName>
</protein>
<dbReference type="InterPro" id="IPR027409">
    <property type="entry name" value="GroEL-like_apical_dom_sf"/>
</dbReference>
<dbReference type="Gene3D" id="3.30.260.10">
    <property type="entry name" value="TCP-1-like chaperonin intermediate domain"/>
    <property type="match status" value="1"/>
</dbReference>
<evidence type="ECO:0008006" key="3">
    <source>
        <dbReference type="Google" id="ProtNLM"/>
    </source>
</evidence>
<dbReference type="PANTHER" id="PTHR14667:SF2">
    <property type="entry name" value="BARDET-BIEDL SYNDROME 10 PROTEIN"/>
    <property type="match status" value="1"/>
</dbReference>
<proteinExistence type="predicted"/>